<feature type="region of interest" description="Disordered" evidence="4">
    <location>
        <begin position="50"/>
        <end position="71"/>
    </location>
</feature>
<dbReference type="GO" id="GO:0006788">
    <property type="term" value="P:heme oxidation"/>
    <property type="evidence" value="ECO:0007669"/>
    <property type="project" value="InterPro"/>
</dbReference>
<dbReference type="PANTHER" id="PTHR10720:SF0">
    <property type="entry name" value="HEME OXYGENASE"/>
    <property type="match status" value="1"/>
</dbReference>
<evidence type="ECO:0000256" key="3">
    <source>
        <dbReference type="ARBA" id="ARBA00023004"/>
    </source>
</evidence>
<sequence length="286" mass="31804">MRARTAPVRPRRTPSGFTRTRLRSVVDAVVGSVLTARTLAARRCGADLGAPSRVSRAAPGEHGDVDDDAGRSADEGFAARLRRETAEAHGAAERSPFMEELLSGSLGPAALTTFLAQVHHLYAVLEPAVDAARDDVVVAPFADDRLRRLPAVSADLRAHAGEGWREHLVPLPAAERYAERLRQVATWPAGLVTHHYLRYLGDLSGGQVVRRLLARAYGWPEAELRSWDFPGVPSPKRYRDHYRSLLDAAPWDEAERGRVVEEARRGYRLNEELFDDLSARLPEWRR</sequence>
<keyword evidence="3" id="KW-0408">Iron</keyword>
<dbReference type="PANTHER" id="PTHR10720">
    <property type="entry name" value="HEME OXYGENASE"/>
    <property type="match status" value="1"/>
</dbReference>
<dbReference type="CDD" id="cd19165">
    <property type="entry name" value="HemeO"/>
    <property type="match status" value="1"/>
</dbReference>
<comment type="caution">
    <text evidence="5">The sequence shown here is derived from an EMBL/GenBank/DDBJ whole genome shotgun (WGS) entry which is preliminary data.</text>
</comment>
<dbReference type="Proteomes" id="UP000321234">
    <property type="component" value="Unassembled WGS sequence"/>
</dbReference>
<organism evidence="5 6">
    <name type="scientific">Quadrisphaera setariae</name>
    <dbReference type="NCBI Taxonomy" id="2593304"/>
    <lineage>
        <taxon>Bacteria</taxon>
        <taxon>Bacillati</taxon>
        <taxon>Actinomycetota</taxon>
        <taxon>Actinomycetes</taxon>
        <taxon>Kineosporiales</taxon>
        <taxon>Kineosporiaceae</taxon>
        <taxon>Quadrisphaera</taxon>
    </lineage>
</organism>
<dbReference type="GO" id="GO:0020037">
    <property type="term" value="F:heme binding"/>
    <property type="evidence" value="ECO:0007669"/>
    <property type="project" value="TreeGrafter"/>
</dbReference>
<keyword evidence="2" id="KW-0479">Metal-binding</keyword>
<proteinExistence type="predicted"/>
<dbReference type="AlphaFoldDB" id="A0A5C8ZIV8"/>
<dbReference type="InterPro" id="IPR016053">
    <property type="entry name" value="Haem_Oase-like"/>
</dbReference>
<protein>
    <submittedName>
        <fullName evidence="5">Biliverdin-producing heme oxygenase</fullName>
    </submittedName>
</protein>
<evidence type="ECO:0000256" key="1">
    <source>
        <dbReference type="ARBA" id="ARBA00022617"/>
    </source>
</evidence>
<accession>A0A5C8ZIV8</accession>
<dbReference type="InterPro" id="IPR002051">
    <property type="entry name" value="Haem_Oase"/>
</dbReference>
<feature type="compositionally biased region" description="Basic and acidic residues" evidence="4">
    <location>
        <begin position="59"/>
        <end position="71"/>
    </location>
</feature>
<dbReference type="Gene3D" id="1.20.910.10">
    <property type="entry name" value="Heme oxygenase-like"/>
    <property type="match status" value="1"/>
</dbReference>
<reference evidence="5 6" key="1">
    <citation type="submission" date="2019-07" db="EMBL/GenBank/DDBJ databases">
        <title>Quadrisphaera sp. strain DD2A genome sequencing and assembly.</title>
        <authorList>
            <person name="Kim I."/>
        </authorList>
    </citation>
    <scope>NUCLEOTIDE SEQUENCE [LARGE SCALE GENOMIC DNA]</scope>
    <source>
        <strain evidence="5 6">DD2A</strain>
    </source>
</reference>
<keyword evidence="1" id="KW-0349">Heme</keyword>
<evidence type="ECO:0000313" key="6">
    <source>
        <dbReference type="Proteomes" id="UP000321234"/>
    </source>
</evidence>
<evidence type="ECO:0000256" key="4">
    <source>
        <dbReference type="SAM" id="MobiDB-lite"/>
    </source>
</evidence>
<gene>
    <name evidence="5" type="ORF">FMM08_06475</name>
</gene>
<dbReference type="PRINTS" id="PR00088">
    <property type="entry name" value="HAEMOXYGNASE"/>
</dbReference>
<dbReference type="OrthoDB" id="5493802at2"/>
<dbReference type="EMBL" id="VKAC01000003">
    <property type="protein sequence ID" value="TXR57108.1"/>
    <property type="molecule type" value="Genomic_DNA"/>
</dbReference>
<name>A0A5C8ZIV8_9ACTN</name>
<dbReference type="Pfam" id="PF01126">
    <property type="entry name" value="Heme_oxygenase"/>
    <property type="match status" value="1"/>
</dbReference>
<dbReference type="InterPro" id="IPR016084">
    <property type="entry name" value="Haem_Oase-like_multi-hlx"/>
</dbReference>
<dbReference type="GO" id="GO:0006979">
    <property type="term" value="P:response to oxidative stress"/>
    <property type="evidence" value="ECO:0007669"/>
    <property type="project" value="TreeGrafter"/>
</dbReference>
<evidence type="ECO:0000313" key="5">
    <source>
        <dbReference type="EMBL" id="TXR57108.1"/>
    </source>
</evidence>
<dbReference type="GO" id="GO:0046872">
    <property type="term" value="F:metal ion binding"/>
    <property type="evidence" value="ECO:0007669"/>
    <property type="project" value="UniProtKB-KW"/>
</dbReference>
<dbReference type="GO" id="GO:0004392">
    <property type="term" value="F:heme oxygenase (decyclizing) activity"/>
    <property type="evidence" value="ECO:0007669"/>
    <property type="project" value="InterPro"/>
</dbReference>
<evidence type="ECO:0000256" key="2">
    <source>
        <dbReference type="ARBA" id="ARBA00022723"/>
    </source>
</evidence>
<dbReference type="GO" id="GO:0042167">
    <property type="term" value="P:heme catabolic process"/>
    <property type="evidence" value="ECO:0007669"/>
    <property type="project" value="TreeGrafter"/>
</dbReference>
<dbReference type="SUPFAM" id="SSF48613">
    <property type="entry name" value="Heme oxygenase-like"/>
    <property type="match status" value="1"/>
</dbReference>
<keyword evidence="6" id="KW-1185">Reference proteome</keyword>